<dbReference type="Gene3D" id="1.10.1870.10">
    <property type="entry name" value="Domain 3, Saccharopine reductase"/>
    <property type="match status" value="1"/>
</dbReference>
<dbReference type="PANTHER" id="PTHR11133:SF22">
    <property type="entry name" value="ALPHA-AMINOADIPIC SEMIALDEHYDE SYNTHASE, MITOCHONDRIAL"/>
    <property type="match status" value="1"/>
</dbReference>
<evidence type="ECO:0000313" key="4">
    <source>
        <dbReference type="EMBL" id="GGH71474.1"/>
    </source>
</evidence>
<dbReference type="EMBL" id="BMIB01000003">
    <property type="protein sequence ID" value="GGH71474.1"/>
    <property type="molecule type" value="Genomic_DNA"/>
</dbReference>
<feature type="domain" description="Saccharopine dehydrogenase NADP binding" evidence="2">
    <location>
        <begin position="4"/>
        <end position="121"/>
    </location>
</feature>
<evidence type="ECO:0000313" key="5">
    <source>
        <dbReference type="Proteomes" id="UP000627292"/>
    </source>
</evidence>
<dbReference type="GO" id="GO:0019878">
    <property type="term" value="P:lysine biosynthetic process via aminoadipic acid"/>
    <property type="evidence" value="ECO:0007669"/>
    <property type="project" value="TreeGrafter"/>
</dbReference>
<name>A0A917IYZ2_9BACT</name>
<dbReference type="RefSeq" id="WP_188953789.1">
    <property type="nucleotide sequence ID" value="NZ_BMIB01000003.1"/>
</dbReference>
<dbReference type="Pfam" id="PF03435">
    <property type="entry name" value="Sacchrp_dh_NADP"/>
    <property type="match status" value="1"/>
</dbReference>
<dbReference type="InterPro" id="IPR051168">
    <property type="entry name" value="AASS"/>
</dbReference>
<evidence type="ECO:0000259" key="3">
    <source>
        <dbReference type="Pfam" id="PF16653"/>
    </source>
</evidence>
<dbReference type="SUPFAM" id="SSF55347">
    <property type="entry name" value="Glyceraldehyde-3-phosphate dehydrogenase-like, C-terminal domain"/>
    <property type="match status" value="1"/>
</dbReference>
<evidence type="ECO:0000256" key="1">
    <source>
        <dbReference type="ARBA" id="ARBA00023002"/>
    </source>
</evidence>
<dbReference type="Pfam" id="PF16653">
    <property type="entry name" value="Sacchrp_dh_C"/>
    <property type="match status" value="1"/>
</dbReference>
<dbReference type="Gene3D" id="3.30.360.10">
    <property type="entry name" value="Dihydrodipicolinate Reductase, domain 2"/>
    <property type="match status" value="1"/>
</dbReference>
<dbReference type="InterPro" id="IPR036291">
    <property type="entry name" value="NAD(P)-bd_dom_sf"/>
</dbReference>
<sequence>MKHILLFGAGKSATVLIEYLIQLAIHNQWKITIADSNAASIAEKTAGAPSSVQGLVVALESEDQRTLLIQQADLVISLMPPSLHFLIAQDCLAAGKHLLTASYADVQMQTLAPAVKQKGILFLNEMGLDPGIDHMSAMRLIHQIQAEGGVITSFLSHCGGLVAPESDNNPWHYKISWNPRNVIMAGKAGAVYLENGQEKHKTYAQLFENNHLVSVPELADYACYPNRDSLTYRSLYQLSETKTFIRTTLRHPDFCIGWRYLISLHLTDEEKVYETNNLSLQAFFAQHTERFFGKTSHLPEASTLVKQQLEYLGFSEDTLINKGLCSAADILQWVLENKLALQPHDKDMIIMVHEIVYTLHQQTHQVQSSLIVKGTNAVHTAMARTVGLPLGIAAKLVLEGAISETGLHIPTSPAFYIPVLQELEAMGICFTERNSSYKTTGISG</sequence>
<dbReference type="Proteomes" id="UP000627292">
    <property type="component" value="Unassembled WGS sequence"/>
</dbReference>
<keyword evidence="5" id="KW-1185">Reference proteome</keyword>
<dbReference type="InterPro" id="IPR032095">
    <property type="entry name" value="Sacchrp_dh-like_C"/>
</dbReference>
<dbReference type="AlphaFoldDB" id="A0A917IYZ2"/>
<keyword evidence="1" id="KW-0560">Oxidoreductase</keyword>
<dbReference type="InterPro" id="IPR005097">
    <property type="entry name" value="Sacchrp_dh_NADP-bd"/>
</dbReference>
<proteinExistence type="predicted"/>
<reference evidence="4" key="1">
    <citation type="journal article" date="2014" name="Int. J. Syst. Evol. Microbiol.">
        <title>Complete genome sequence of Corynebacterium casei LMG S-19264T (=DSM 44701T), isolated from a smear-ripened cheese.</title>
        <authorList>
            <consortium name="US DOE Joint Genome Institute (JGI-PGF)"/>
            <person name="Walter F."/>
            <person name="Albersmeier A."/>
            <person name="Kalinowski J."/>
            <person name="Ruckert C."/>
        </authorList>
    </citation>
    <scope>NUCLEOTIDE SEQUENCE</scope>
    <source>
        <strain evidence="4">CGMCC 1.15290</strain>
    </source>
</reference>
<dbReference type="PANTHER" id="PTHR11133">
    <property type="entry name" value="SACCHAROPINE DEHYDROGENASE"/>
    <property type="match status" value="1"/>
</dbReference>
<accession>A0A917IYZ2</accession>
<dbReference type="GO" id="GO:0005737">
    <property type="term" value="C:cytoplasm"/>
    <property type="evidence" value="ECO:0007669"/>
    <property type="project" value="TreeGrafter"/>
</dbReference>
<evidence type="ECO:0000259" key="2">
    <source>
        <dbReference type="Pfam" id="PF03435"/>
    </source>
</evidence>
<dbReference type="GO" id="GO:0004753">
    <property type="term" value="F:saccharopine dehydrogenase activity"/>
    <property type="evidence" value="ECO:0007669"/>
    <property type="project" value="TreeGrafter"/>
</dbReference>
<reference evidence="4" key="2">
    <citation type="submission" date="2020-09" db="EMBL/GenBank/DDBJ databases">
        <authorList>
            <person name="Sun Q."/>
            <person name="Zhou Y."/>
        </authorList>
    </citation>
    <scope>NUCLEOTIDE SEQUENCE</scope>
    <source>
        <strain evidence="4">CGMCC 1.15290</strain>
    </source>
</reference>
<comment type="caution">
    <text evidence="4">The sequence shown here is derived from an EMBL/GenBank/DDBJ whole genome shotgun (WGS) entry which is preliminary data.</text>
</comment>
<organism evidence="4 5">
    <name type="scientific">Filimonas zeae</name>
    <dbReference type="NCBI Taxonomy" id="1737353"/>
    <lineage>
        <taxon>Bacteria</taxon>
        <taxon>Pseudomonadati</taxon>
        <taxon>Bacteroidota</taxon>
        <taxon>Chitinophagia</taxon>
        <taxon>Chitinophagales</taxon>
        <taxon>Chitinophagaceae</taxon>
        <taxon>Filimonas</taxon>
    </lineage>
</organism>
<dbReference type="Gene3D" id="3.40.50.720">
    <property type="entry name" value="NAD(P)-binding Rossmann-like Domain"/>
    <property type="match status" value="1"/>
</dbReference>
<feature type="domain" description="Saccharopine dehydrogenase-like C-terminal" evidence="3">
    <location>
        <begin position="127"/>
        <end position="428"/>
    </location>
</feature>
<gene>
    <name evidence="4" type="ORF">GCM10011379_30860</name>
</gene>
<dbReference type="SUPFAM" id="SSF51735">
    <property type="entry name" value="NAD(P)-binding Rossmann-fold domains"/>
    <property type="match status" value="1"/>
</dbReference>
<protein>
    <submittedName>
        <fullName evidence="4">Saccharopine dehydrogenase</fullName>
    </submittedName>
</protein>